<name>A0A507QK20_MONPU</name>
<feature type="region of interest" description="Disordered" evidence="2">
    <location>
        <begin position="145"/>
        <end position="175"/>
    </location>
</feature>
<keyword evidence="5" id="KW-1185">Reference proteome</keyword>
<dbReference type="OrthoDB" id="9368434at2759"/>
<accession>A0A507QK20</accession>
<organism evidence="4 5">
    <name type="scientific">Monascus purpureus</name>
    <name type="common">Red mold</name>
    <name type="synonym">Monascus anka</name>
    <dbReference type="NCBI Taxonomy" id="5098"/>
    <lineage>
        <taxon>Eukaryota</taxon>
        <taxon>Fungi</taxon>
        <taxon>Dikarya</taxon>
        <taxon>Ascomycota</taxon>
        <taxon>Pezizomycotina</taxon>
        <taxon>Eurotiomycetes</taxon>
        <taxon>Eurotiomycetidae</taxon>
        <taxon>Eurotiales</taxon>
        <taxon>Aspergillaceae</taxon>
        <taxon>Monascus</taxon>
    </lineage>
</organism>
<evidence type="ECO:0000313" key="4">
    <source>
        <dbReference type="EMBL" id="TQB68846.1"/>
    </source>
</evidence>
<keyword evidence="1" id="KW-0479">Metal-binding</keyword>
<evidence type="ECO:0000256" key="1">
    <source>
        <dbReference type="PROSITE-ProRule" id="PRU00042"/>
    </source>
</evidence>
<dbReference type="Proteomes" id="UP000319663">
    <property type="component" value="Unassembled WGS sequence"/>
</dbReference>
<feature type="compositionally biased region" description="Polar residues" evidence="2">
    <location>
        <begin position="145"/>
        <end position="173"/>
    </location>
</feature>
<protein>
    <submittedName>
        <fullName evidence="4">Copper-binding transcription factor</fullName>
    </submittedName>
</protein>
<keyword evidence="1" id="KW-0863">Zinc-finger</keyword>
<dbReference type="EMBL" id="VIFY01000186">
    <property type="protein sequence ID" value="TQB68846.1"/>
    <property type="molecule type" value="Genomic_DNA"/>
</dbReference>
<dbReference type="PROSITE" id="PS00028">
    <property type="entry name" value="ZINC_FINGER_C2H2_1"/>
    <property type="match status" value="1"/>
</dbReference>
<sequence>MFELWKTTQGTTHHQPEEAMHLEAFNHPLHDGVEQSIACRRKDTSPMNINAKCKSCDRVFRRPCDLTKHEKTHSRPWKCTEPSCKYFEIGWPTEKERDRHINDKHSRSPIMYKCRFPPCNYQSKRESNCKQHMEKAHGWAYIRSKNNGKGSSTRGSPVQATPMSTQTTPATPSLPTPFFENTDYYNTPLITTNPFSDPLMPIGHEDFQLFSDSNLLGNLTDFPEFSPLPPEIPEFEQLCQPPATNDGIPEAFSLGIQGGQGDLMLYTPASTWMDDDLL</sequence>
<dbReference type="STRING" id="5098.A0A507QK20"/>
<feature type="domain" description="C2H2-type" evidence="3">
    <location>
        <begin position="51"/>
        <end position="78"/>
    </location>
</feature>
<reference evidence="4 5" key="1">
    <citation type="submission" date="2019-06" db="EMBL/GenBank/DDBJ databases">
        <title>Wine fermentation using esterase from Monascus purpureus.</title>
        <authorList>
            <person name="Geng C."/>
            <person name="Zhang Y."/>
        </authorList>
    </citation>
    <scope>NUCLEOTIDE SEQUENCE [LARGE SCALE GENOMIC DNA]</scope>
    <source>
        <strain evidence="4">HQ1</strain>
    </source>
</reference>
<proteinExistence type="predicted"/>
<dbReference type="SMART" id="SM00355">
    <property type="entry name" value="ZnF_C2H2"/>
    <property type="match status" value="3"/>
</dbReference>
<dbReference type="InterPro" id="IPR013087">
    <property type="entry name" value="Znf_C2H2_type"/>
</dbReference>
<evidence type="ECO:0000256" key="2">
    <source>
        <dbReference type="SAM" id="MobiDB-lite"/>
    </source>
</evidence>
<dbReference type="AlphaFoldDB" id="A0A507QK20"/>
<dbReference type="GO" id="GO:0008270">
    <property type="term" value="F:zinc ion binding"/>
    <property type="evidence" value="ECO:0007669"/>
    <property type="project" value="UniProtKB-KW"/>
</dbReference>
<evidence type="ECO:0000259" key="3">
    <source>
        <dbReference type="PROSITE" id="PS50157"/>
    </source>
</evidence>
<dbReference type="PROSITE" id="PS50157">
    <property type="entry name" value="ZINC_FINGER_C2H2_2"/>
    <property type="match status" value="1"/>
</dbReference>
<gene>
    <name evidence="4" type="primary">ACE1_2</name>
    <name evidence="4" type="ORF">MPDQ_002682</name>
</gene>
<keyword evidence="1" id="KW-0862">Zinc</keyword>
<comment type="caution">
    <text evidence="4">The sequence shown here is derived from an EMBL/GenBank/DDBJ whole genome shotgun (WGS) entry which is preliminary data.</text>
</comment>
<evidence type="ECO:0000313" key="5">
    <source>
        <dbReference type="Proteomes" id="UP000319663"/>
    </source>
</evidence>